<dbReference type="Gene3D" id="3.40.50.300">
    <property type="entry name" value="P-loop containing nucleotide triphosphate hydrolases"/>
    <property type="match status" value="1"/>
</dbReference>
<reference evidence="2" key="1">
    <citation type="submission" date="2021-03" db="EMBL/GenBank/DDBJ databases">
        <authorList>
            <person name="Tagirdzhanova G."/>
        </authorList>
    </citation>
    <scope>NUCLEOTIDE SEQUENCE</scope>
</reference>
<evidence type="ECO:0000313" key="3">
    <source>
        <dbReference type="Proteomes" id="UP000664534"/>
    </source>
</evidence>
<organism evidence="2 3">
    <name type="scientific">Imshaugia aleurites</name>
    <dbReference type="NCBI Taxonomy" id="172621"/>
    <lineage>
        <taxon>Eukaryota</taxon>
        <taxon>Fungi</taxon>
        <taxon>Dikarya</taxon>
        <taxon>Ascomycota</taxon>
        <taxon>Pezizomycotina</taxon>
        <taxon>Lecanoromycetes</taxon>
        <taxon>OSLEUM clade</taxon>
        <taxon>Lecanoromycetidae</taxon>
        <taxon>Lecanorales</taxon>
        <taxon>Lecanorineae</taxon>
        <taxon>Parmeliaceae</taxon>
        <taxon>Imshaugia</taxon>
    </lineage>
</organism>
<dbReference type="Proteomes" id="UP000664534">
    <property type="component" value="Unassembled WGS sequence"/>
</dbReference>
<dbReference type="InterPro" id="IPR041679">
    <property type="entry name" value="DNA2/NAM7-like_C"/>
</dbReference>
<feature type="domain" description="DNA2/NAM7 helicase-like C-terminal" evidence="1">
    <location>
        <begin position="40"/>
        <end position="171"/>
    </location>
</feature>
<protein>
    <recommendedName>
        <fullName evidence="1">DNA2/NAM7 helicase-like C-terminal domain-containing protein</fullName>
    </recommendedName>
</protein>
<sequence>MQAANKHADVGPALTPEQFATEFNACKIYIYIYMEIFDDSAFPNDQVYNGLLRNHPTAFEDSANKTRAKMRQISRELGVQGYKKQGSEYFLIDVKHAVSRIELNGNSLVNHANADRIIILIKSIIDVCIRPAEIRVLCYYQGQRRLLMRKIRETEWEEDIKNSLQVQTVDS</sequence>
<dbReference type="AlphaFoldDB" id="A0A8H3FCQ3"/>
<name>A0A8H3FCQ3_9LECA</name>
<dbReference type="EMBL" id="CAJPDT010000032">
    <property type="protein sequence ID" value="CAF9922887.1"/>
    <property type="molecule type" value="Genomic_DNA"/>
</dbReference>
<evidence type="ECO:0000313" key="2">
    <source>
        <dbReference type="EMBL" id="CAF9922887.1"/>
    </source>
</evidence>
<evidence type="ECO:0000259" key="1">
    <source>
        <dbReference type="Pfam" id="PF13087"/>
    </source>
</evidence>
<comment type="caution">
    <text evidence="2">The sequence shown here is derived from an EMBL/GenBank/DDBJ whole genome shotgun (WGS) entry which is preliminary data.</text>
</comment>
<dbReference type="InterPro" id="IPR027417">
    <property type="entry name" value="P-loop_NTPase"/>
</dbReference>
<proteinExistence type="predicted"/>
<gene>
    <name evidence="2" type="ORF">IMSHALPRED_005784</name>
</gene>
<keyword evidence="3" id="KW-1185">Reference proteome</keyword>
<accession>A0A8H3FCQ3</accession>
<dbReference type="OrthoDB" id="6513042at2759"/>
<dbReference type="Pfam" id="PF13087">
    <property type="entry name" value="AAA_12"/>
    <property type="match status" value="1"/>
</dbReference>